<organism evidence="1 2">
    <name type="scientific">Mesorhizobium onobrychidis</name>
    <dbReference type="NCBI Taxonomy" id="2775404"/>
    <lineage>
        <taxon>Bacteria</taxon>
        <taxon>Pseudomonadati</taxon>
        <taxon>Pseudomonadota</taxon>
        <taxon>Alphaproteobacteria</taxon>
        <taxon>Hyphomicrobiales</taxon>
        <taxon>Phyllobacteriaceae</taxon>
        <taxon>Mesorhizobium</taxon>
    </lineage>
</organism>
<keyword evidence="2" id="KW-1185">Reference proteome</keyword>
<evidence type="ECO:0000313" key="2">
    <source>
        <dbReference type="Proteomes" id="UP001058098"/>
    </source>
</evidence>
<name>A0ABY5R727_9HYPH</name>
<dbReference type="RefSeq" id="WP_258119154.1">
    <property type="nucleotide sequence ID" value="NZ_CP062229.1"/>
</dbReference>
<evidence type="ECO:0000313" key="1">
    <source>
        <dbReference type="EMBL" id="UVC19275.1"/>
    </source>
</evidence>
<sequence>MTASRDNGGPAFPSTEDHPSYDLPMHCFGMSLRDWFAGQALAGDLAATPNCRPSIIGSAERAYAYADAMLAERAKP</sequence>
<dbReference type="EMBL" id="CP062229">
    <property type="protein sequence ID" value="UVC19275.1"/>
    <property type="molecule type" value="Genomic_DNA"/>
</dbReference>
<dbReference type="Proteomes" id="UP001058098">
    <property type="component" value="Chromosome"/>
</dbReference>
<gene>
    <name evidence="1" type="ORF">IHQ72_29700</name>
</gene>
<reference evidence="1" key="1">
    <citation type="submission" date="2020-09" db="EMBL/GenBank/DDBJ databases">
        <title>Rhizobia associated with sainfoin plants.</title>
        <authorList>
            <person name="Asharfi S."/>
            <person name="Kuzmanovic N."/>
            <person name="Bunk B."/>
            <person name="Sproeer C."/>
            <person name="Becker M."/>
            <person name="Thuenen T."/>
        </authorList>
    </citation>
    <scope>NUCLEOTIDE SEQUENCE</scope>
    <source>
        <strain evidence="1">OM4</strain>
    </source>
</reference>
<proteinExistence type="predicted"/>
<accession>A0ABY5R727</accession>
<protein>
    <submittedName>
        <fullName evidence="1">Uncharacterized protein</fullName>
    </submittedName>
</protein>